<dbReference type="Pfam" id="PF04205">
    <property type="entry name" value="FMN_bind"/>
    <property type="match status" value="1"/>
</dbReference>
<comment type="caution">
    <text evidence="9">The sequence shown here is derived from an EMBL/GenBank/DDBJ whole genome shotgun (WGS) entry which is preliminary data.</text>
</comment>
<keyword evidence="1 6" id="KW-0813">Transport</keyword>
<comment type="subunit">
    <text evidence="6">The complex is composed of six subunits: RnfA, RnfB, RnfC, RnfD, RnfE and RnfG.</text>
</comment>
<keyword evidence="6" id="KW-0812">Transmembrane</keyword>
<dbReference type="NCBIfam" id="TIGR01947">
    <property type="entry name" value="rnfG"/>
    <property type="match status" value="1"/>
</dbReference>
<evidence type="ECO:0000256" key="6">
    <source>
        <dbReference type="HAMAP-Rule" id="MF_00479"/>
    </source>
</evidence>
<evidence type="ECO:0000256" key="4">
    <source>
        <dbReference type="ARBA" id="ARBA00022643"/>
    </source>
</evidence>
<comment type="function">
    <text evidence="6">Part of a membrane-bound complex that couples electron transfer with translocation of ions across the membrane.</text>
</comment>
<keyword evidence="2 6" id="KW-0597">Phosphoprotein</keyword>
<dbReference type="NCBIfam" id="NF002519">
    <property type="entry name" value="PRK01908.1"/>
    <property type="match status" value="1"/>
</dbReference>
<evidence type="ECO:0000256" key="3">
    <source>
        <dbReference type="ARBA" id="ARBA00022630"/>
    </source>
</evidence>
<protein>
    <recommendedName>
        <fullName evidence="6">Ion-translocating oxidoreductase complex subunit G</fullName>
        <ecNumber evidence="6">7.-.-.-</ecNumber>
    </recommendedName>
    <alternativeName>
        <fullName evidence="6">Rnf electron transport complex subunit G</fullName>
    </alternativeName>
</protein>
<keyword evidence="6" id="KW-1278">Translocase</keyword>
<dbReference type="InterPro" id="IPR010209">
    <property type="entry name" value="Ion_transpt_RnfG/RsxG"/>
</dbReference>
<evidence type="ECO:0000256" key="1">
    <source>
        <dbReference type="ARBA" id="ARBA00022448"/>
    </source>
</evidence>
<name>A0ABY0QZL5_9GAMM</name>
<reference evidence="9 10" key="1">
    <citation type="submission" date="2016-10" db="EMBL/GenBank/DDBJ databases">
        <authorList>
            <person name="Varghese N."/>
            <person name="Submissions S."/>
        </authorList>
    </citation>
    <scope>NUCLEOTIDE SEQUENCE [LARGE SCALE GENOMIC DNA]</scope>
    <source>
        <strain evidence="9 10">DSM 6083</strain>
    </source>
</reference>
<evidence type="ECO:0000259" key="8">
    <source>
        <dbReference type="SMART" id="SM00900"/>
    </source>
</evidence>
<keyword evidence="10" id="KW-1185">Reference proteome</keyword>
<evidence type="ECO:0000256" key="5">
    <source>
        <dbReference type="ARBA" id="ARBA00022982"/>
    </source>
</evidence>
<feature type="domain" description="FMN-binding" evidence="8">
    <location>
        <begin position="107"/>
        <end position="199"/>
    </location>
</feature>
<evidence type="ECO:0000313" key="10">
    <source>
        <dbReference type="Proteomes" id="UP000182276"/>
    </source>
</evidence>
<keyword evidence="6" id="KW-0472">Membrane</keyword>
<dbReference type="InterPro" id="IPR007329">
    <property type="entry name" value="FMN-bd"/>
</dbReference>
<comment type="subcellular location">
    <subcellularLocation>
        <location evidence="6">Cell inner membrane</location>
        <topology evidence="6">Single-pass membrane protein</topology>
    </subcellularLocation>
</comment>
<dbReference type="EC" id="7.-.-.-" evidence="6"/>
<accession>A0ABY0QZL5</accession>
<proteinExistence type="inferred from homology"/>
<dbReference type="PANTHER" id="PTHR36118">
    <property type="entry name" value="ION-TRANSLOCATING OXIDOREDUCTASE COMPLEX SUBUNIT G"/>
    <property type="match status" value="1"/>
</dbReference>
<organism evidence="9 10">
    <name type="scientific">Stutzerimonas balearica DSM 6083</name>
    <dbReference type="NCBI Taxonomy" id="1123016"/>
    <lineage>
        <taxon>Bacteria</taxon>
        <taxon>Pseudomonadati</taxon>
        <taxon>Pseudomonadota</taxon>
        <taxon>Gammaproteobacteria</taxon>
        <taxon>Pseudomonadales</taxon>
        <taxon>Pseudomonadaceae</taxon>
        <taxon>Stutzerimonas</taxon>
    </lineage>
</organism>
<keyword evidence="3 6" id="KW-0285">Flavoprotein</keyword>
<keyword evidence="5 6" id="KW-0249">Electron transport</keyword>
<dbReference type="HAMAP" id="MF_00479">
    <property type="entry name" value="RsxG_RnfG"/>
    <property type="match status" value="1"/>
</dbReference>
<feature type="compositionally biased region" description="Low complexity" evidence="7">
    <location>
        <begin position="236"/>
        <end position="247"/>
    </location>
</feature>
<dbReference type="SMART" id="SM00900">
    <property type="entry name" value="FMN_bind"/>
    <property type="match status" value="1"/>
</dbReference>
<gene>
    <name evidence="6" type="primary">rnfG</name>
    <name evidence="9" type="ORF">SAMN05660875_102561</name>
</gene>
<feature type="modified residue" description="FMN phosphoryl threonine" evidence="6">
    <location>
        <position position="182"/>
    </location>
</feature>
<dbReference type="EMBL" id="FNHO01000002">
    <property type="protein sequence ID" value="SDM15463.1"/>
    <property type="molecule type" value="Genomic_DNA"/>
</dbReference>
<feature type="region of interest" description="Disordered" evidence="7">
    <location>
        <begin position="211"/>
        <end position="253"/>
    </location>
</feature>
<dbReference type="PANTHER" id="PTHR36118:SF1">
    <property type="entry name" value="ION-TRANSLOCATING OXIDOREDUCTASE COMPLEX SUBUNIT G"/>
    <property type="match status" value="1"/>
</dbReference>
<comment type="similarity">
    <text evidence="6">Belongs to the RnfG family.</text>
</comment>
<dbReference type="Proteomes" id="UP000182276">
    <property type="component" value="Unassembled WGS sequence"/>
</dbReference>
<evidence type="ECO:0000256" key="7">
    <source>
        <dbReference type="SAM" id="MobiDB-lite"/>
    </source>
</evidence>
<comment type="cofactor">
    <cofactor evidence="6">
        <name>FMN</name>
        <dbReference type="ChEBI" id="CHEBI:58210"/>
    </cofactor>
</comment>
<keyword evidence="6" id="KW-1003">Cell membrane</keyword>
<keyword evidence="6" id="KW-0997">Cell inner membrane</keyword>
<keyword evidence="4 6" id="KW-0288">FMN</keyword>
<sequence>MIMMLPEISRSMLKNSLVLGLFAIATVGSVTWLQQGTAERIQAAERAAQVRALGEILPAETYDNDLLADTVEVHDPLLGTRTPRPAFIARKAGKPTAVILQVTAPDGYSGAIQLLVGIGVDGRLAGVRALSHRETPGLGDRIELAKSDWIRGFEGKSLSNPEASGWAVKKDRGEFDQFAGATITPRAVVEAVHRALQFFDAHRPELLAQRGEPAALDAGAPTQAPDVTRHSRAGTAAALEPSSLAPPTGAEEQ</sequence>
<evidence type="ECO:0000313" key="9">
    <source>
        <dbReference type="EMBL" id="SDM15463.1"/>
    </source>
</evidence>
<keyword evidence="6" id="KW-1133">Transmembrane helix</keyword>
<evidence type="ECO:0000256" key="2">
    <source>
        <dbReference type="ARBA" id="ARBA00022553"/>
    </source>
</evidence>